<dbReference type="RefSeq" id="WP_013504944.1">
    <property type="nucleotide sequence ID" value="NC_014836.1"/>
</dbReference>
<name>E6W6Q5_DESIS</name>
<dbReference type="STRING" id="653733.Selin_0299"/>
<dbReference type="KEGG" id="din:Selin_0299"/>
<proteinExistence type="predicted"/>
<sequence>MDDREVIVIQLIGLTRELRKHLENQDASDEIMDELINRRQWLIQQLAQACENAGEIGGSALQLLEEDRNLLASANQEKINMERLLAMESRKSDIKGKYRQVQSIRGQSLLVDRTL</sequence>
<dbReference type="Proteomes" id="UP000002572">
    <property type="component" value="Chromosome"/>
</dbReference>
<dbReference type="InParanoid" id="E6W6Q5"/>
<evidence type="ECO:0000313" key="2">
    <source>
        <dbReference type="Proteomes" id="UP000002572"/>
    </source>
</evidence>
<dbReference type="EMBL" id="CP002432">
    <property type="protein sequence ID" value="ADU65055.1"/>
    <property type="molecule type" value="Genomic_DNA"/>
</dbReference>
<dbReference type="AlphaFoldDB" id="E6W6Q5"/>
<evidence type="ECO:0000313" key="1">
    <source>
        <dbReference type="EMBL" id="ADU65055.1"/>
    </source>
</evidence>
<protein>
    <recommendedName>
        <fullName evidence="3">Flagellar protein FliT</fullName>
    </recommendedName>
</protein>
<dbReference type="HOGENOM" id="CLU_2105042_0_0_0"/>
<dbReference type="OrthoDB" id="9896694at2"/>
<reference evidence="1 2" key="1">
    <citation type="submission" date="2010-12" db="EMBL/GenBank/DDBJ databases">
        <title>Complete sequence of Desulfurispirillum indicum S5.</title>
        <authorList>
            <consortium name="US DOE Joint Genome Institute"/>
            <person name="Lucas S."/>
            <person name="Copeland A."/>
            <person name="Lapidus A."/>
            <person name="Cheng J.-F."/>
            <person name="Goodwin L."/>
            <person name="Pitluck S."/>
            <person name="Chertkov O."/>
            <person name="Held B."/>
            <person name="Detter J.C."/>
            <person name="Han C."/>
            <person name="Tapia R."/>
            <person name="Land M."/>
            <person name="Hauser L."/>
            <person name="Kyrpides N."/>
            <person name="Ivanova N."/>
            <person name="Mikhailova N."/>
            <person name="Haggblom M."/>
            <person name="Rauschenbach I."/>
            <person name="Bini E."/>
            <person name="Woyke T."/>
        </authorList>
    </citation>
    <scope>NUCLEOTIDE SEQUENCE [LARGE SCALE GENOMIC DNA]</scope>
    <source>
        <strain evidence="2">ATCC BAA-1389 / DSM 22839 / S5</strain>
    </source>
</reference>
<organism evidence="1 2">
    <name type="scientific">Desulfurispirillum indicum (strain ATCC BAA-1389 / DSM 22839 / S5)</name>
    <dbReference type="NCBI Taxonomy" id="653733"/>
    <lineage>
        <taxon>Bacteria</taxon>
        <taxon>Pseudomonadati</taxon>
        <taxon>Chrysiogenota</taxon>
        <taxon>Chrysiogenia</taxon>
        <taxon>Chrysiogenales</taxon>
        <taxon>Chrysiogenaceae</taxon>
        <taxon>Desulfurispirillum</taxon>
    </lineage>
</organism>
<accession>E6W6Q5</accession>
<evidence type="ECO:0008006" key="3">
    <source>
        <dbReference type="Google" id="ProtNLM"/>
    </source>
</evidence>
<keyword evidence="2" id="KW-1185">Reference proteome</keyword>
<gene>
    <name evidence="1" type="ordered locus">Selin_0299</name>
</gene>